<evidence type="ECO:0000256" key="2">
    <source>
        <dbReference type="ARBA" id="ARBA00022840"/>
    </source>
</evidence>
<organism evidence="4 5">
    <name type="scientific">Pseudomonas entomophila</name>
    <dbReference type="NCBI Taxonomy" id="312306"/>
    <lineage>
        <taxon>Bacteria</taxon>
        <taxon>Pseudomonadati</taxon>
        <taxon>Pseudomonadota</taxon>
        <taxon>Gammaproteobacteria</taxon>
        <taxon>Pseudomonadales</taxon>
        <taxon>Pseudomonadaceae</taxon>
        <taxon>Pseudomonas</taxon>
    </lineage>
</organism>
<evidence type="ECO:0000313" key="5">
    <source>
        <dbReference type="Proteomes" id="UP000268230"/>
    </source>
</evidence>
<proteinExistence type="predicted"/>
<dbReference type="GO" id="GO:0005524">
    <property type="term" value="F:ATP binding"/>
    <property type="evidence" value="ECO:0007669"/>
    <property type="project" value="UniProtKB-KW"/>
</dbReference>
<keyword evidence="1" id="KW-0547">Nucleotide-binding</keyword>
<name>A0A3Q8TY20_9PSED</name>
<dbReference type="OrthoDB" id="6975244at2"/>
<keyword evidence="2" id="KW-0067">ATP-binding</keyword>
<sequence length="327" mass="36662">MSQRHTFTAEDVATAFESLEPLLFSRKRRTDAQGNPAPKMLVVAGAEGSGKTYLLNNSLLASRRYDDYVSLYDPAYRKLHPQYEQMKAGGGRYVYAHTEQFIWQLGGKLFEHALANHYDIIMETALDDAAFADVPALALQAGYQLELHLIACQKEFGHWNTLERGVKSVAEDQLERFVSLSKIEVSQANAARIIDAFEAACLVSPGSQISLYQRGMETDRESRLLCRSVCSTALQLVPQAAGADEAYFQPPHIEGRFEIRRTSLDQVPSTYPQYFQLVHTGMVDDQVRSNMLKACCATLGKAQALSERIPADVFRELSLYVLKYLHP</sequence>
<evidence type="ECO:0000313" key="4">
    <source>
        <dbReference type="EMBL" id="AZL66794.1"/>
    </source>
</evidence>
<dbReference type="KEGG" id="pory:EJA05_03160"/>
<dbReference type="EMBL" id="CP034338">
    <property type="protein sequence ID" value="AZL66794.1"/>
    <property type="molecule type" value="Genomic_DNA"/>
</dbReference>
<accession>A0A3Q8TY20</accession>
<protein>
    <submittedName>
        <fullName evidence="4">Zeta toxin family protein</fullName>
    </submittedName>
</protein>
<dbReference type="InterPro" id="IPR010488">
    <property type="entry name" value="Zeta_toxin_domain"/>
</dbReference>
<reference evidence="4 5" key="1">
    <citation type="submission" date="2018-12" db="EMBL/GenBank/DDBJ databases">
        <authorList>
            <person name="Li S."/>
            <person name="Yang R."/>
            <person name="Chen G."/>
            <person name="Zou L."/>
            <person name="Zhang C."/>
            <person name="Chen Y."/>
            <person name="Liu Z."/>
            <person name="Li Y."/>
            <person name="Yan Y."/>
            <person name="Huang M."/>
            <person name="Chen T."/>
        </authorList>
    </citation>
    <scope>NUCLEOTIDE SEQUENCE [LARGE SCALE GENOMIC DNA]</scope>
    <source>
        <strain evidence="4 5">1257</strain>
    </source>
</reference>
<feature type="domain" description="Zeta toxin" evidence="3">
    <location>
        <begin position="33"/>
        <end position="212"/>
    </location>
</feature>
<evidence type="ECO:0000256" key="1">
    <source>
        <dbReference type="ARBA" id="ARBA00022741"/>
    </source>
</evidence>
<dbReference type="Gene3D" id="3.40.50.300">
    <property type="entry name" value="P-loop containing nucleotide triphosphate hydrolases"/>
    <property type="match status" value="1"/>
</dbReference>
<dbReference type="AlphaFoldDB" id="A0A3Q8TY20"/>
<dbReference type="Pfam" id="PF06414">
    <property type="entry name" value="Zeta_toxin"/>
    <property type="match status" value="1"/>
</dbReference>
<gene>
    <name evidence="4" type="ORF">EJA05_03160</name>
</gene>
<dbReference type="GO" id="GO:0016301">
    <property type="term" value="F:kinase activity"/>
    <property type="evidence" value="ECO:0007669"/>
    <property type="project" value="InterPro"/>
</dbReference>
<dbReference type="InterPro" id="IPR027417">
    <property type="entry name" value="P-loop_NTPase"/>
</dbReference>
<evidence type="ECO:0000259" key="3">
    <source>
        <dbReference type="Pfam" id="PF06414"/>
    </source>
</evidence>
<dbReference type="Proteomes" id="UP000268230">
    <property type="component" value="Chromosome"/>
</dbReference>